<proteinExistence type="predicted"/>
<organism evidence="1 2">
    <name type="scientific">Eleusine coracana subsp. coracana</name>
    <dbReference type="NCBI Taxonomy" id="191504"/>
    <lineage>
        <taxon>Eukaryota</taxon>
        <taxon>Viridiplantae</taxon>
        <taxon>Streptophyta</taxon>
        <taxon>Embryophyta</taxon>
        <taxon>Tracheophyta</taxon>
        <taxon>Spermatophyta</taxon>
        <taxon>Magnoliopsida</taxon>
        <taxon>Liliopsida</taxon>
        <taxon>Poales</taxon>
        <taxon>Poaceae</taxon>
        <taxon>PACMAD clade</taxon>
        <taxon>Chloridoideae</taxon>
        <taxon>Cynodonteae</taxon>
        <taxon>Eleusininae</taxon>
        <taxon>Eleusine</taxon>
    </lineage>
</organism>
<comment type="caution">
    <text evidence="1">The sequence shown here is derived from an EMBL/GenBank/DDBJ whole genome shotgun (WGS) entry which is preliminary data.</text>
</comment>
<name>A0AAV5FR86_ELECO</name>
<evidence type="ECO:0000313" key="2">
    <source>
        <dbReference type="Proteomes" id="UP001054889"/>
    </source>
</evidence>
<reference evidence="1" key="1">
    <citation type="journal article" date="2018" name="DNA Res.">
        <title>Multiple hybrid de novo genome assembly of finger millet, an orphan allotetraploid crop.</title>
        <authorList>
            <person name="Hatakeyama M."/>
            <person name="Aluri S."/>
            <person name="Balachadran M.T."/>
            <person name="Sivarajan S.R."/>
            <person name="Patrignani A."/>
            <person name="Gruter S."/>
            <person name="Poveda L."/>
            <person name="Shimizu-Inatsugi R."/>
            <person name="Baeten J."/>
            <person name="Francoijs K.J."/>
            <person name="Nataraja K.N."/>
            <person name="Reddy Y.A.N."/>
            <person name="Phadnis S."/>
            <person name="Ravikumar R.L."/>
            <person name="Schlapbach R."/>
            <person name="Sreeman S.M."/>
            <person name="Shimizu K.K."/>
        </authorList>
    </citation>
    <scope>NUCLEOTIDE SEQUENCE</scope>
</reference>
<protein>
    <submittedName>
        <fullName evidence="1">Uncharacterized protein</fullName>
    </submittedName>
</protein>
<accession>A0AAV5FR86</accession>
<reference evidence="1" key="2">
    <citation type="submission" date="2021-12" db="EMBL/GenBank/DDBJ databases">
        <title>Resequencing data analysis of finger millet.</title>
        <authorList>
            <person name="Hatakeyama M."/>
            <person name="Aluri S."/>
            <person name="Balachadran M.T."/>
            <person name="Sivarajan S.R."/>
            <person name="Poveda L."/>
            <person name="Shimizu-Inatsugi R."/>
            <person name="Schlapbach R."/>
            <person name="Sreeman S.M."/>
            <person name="Shimizu K.K."/>
        </authorList>
    </citation>
    <scope>NUCLEOTIDE SEQUENCE</scope>
</reference>
<keyword evidence="2" id="KW-1185">Reference proteome</keyword>
<dbReference type="EMBL" id="BQKI01000094">
    <property type="protein sequence ID" value="GJN37267.1"/>
    <property type="molecule type" value="Genomic_DNA"/>
</dbReference>
<gene>
    <name evidence="1" type="primary">gb26200</name>
    <name evidence="1" type="ORF">PR202_gb26200</name>
</gene>
<dbReference type="Proteomes" id="UP001054889">
    <property type="component" value="Unassembled WGS sequence"/>
</dbReference>
<dbReference type="AlphaFoldDB" id="A0AAV5FR86"/>
<evidence type="ECO:0000313" key="1">
    <source>
        <dbReference type="EMBL" id="GJN37267.1"/>
    </source>
</evidence>
<sequence>MNKIRKGYLWKGRKEVNGGCCLVAWDKVQQPLDLGGLGIPDLQVMGWALQIRWLWLRKTDSNKPWFGLDIPVHANAVAMFEIAMQSVVGNGNNSFFWKDRWFNGSSVADIAPLVVAAVPNQIRNSRLVLEALTDLSWTQNIQGGLSLVGLYELFQLADIISELVLTETDDTHVWRLDASG</sequence>